<dbReference type="EMBL" id="JAUZVZ010000006">
    <property type="protein sequence ID" value="MDP4535706.1"/>
    <property type="molecule type" value="Genomic_DNA"/>
</dbReference>
<dbReference type="Proteomes" id="UP001231616">
    <property type="component" value="Unassembled WGS sequence"/>
</dbReference>
<reference evidence="1 2" key="1">
    <citation type="submission" date="2023-08" db="EMBL/GenBank/DDBJ databases">
        <authorList>
            <person name="Joshi A."/>
            <person name="Thite S."/>
        </authorList>
    </citation>
    <scope>NUCLEOTIDE SEQUENCE [LARGE SCALE GENOMIC DNA]</scope>
    <source>
        <strain evidence="1 2">AC40</strain>
    </source>
</reference>
<accession>A0ABT9GXD2</accession>
<comment type="caution">
    <text evidence="1">The sequence shown here is derived from an EMBL/GenBank/DDBJ whole genome shotgun (WGS) entry which is preliminary data.</text>
</comment>
<name>A0ABT9GXD2_9GAMM</name>
<dbReference type="RefSeq" id="WP_305892969.1">
    <property type="nucleotide sequence ID" value="NZ_JAUZVZ010000006.1"/>
</dbReference>
<evidence type="ECO:0000313" key="1">
    <source>
        <dbReference type="EMBL" id="MDP4535706.1"/>
    </source>
</evidence>
<organism evidence="1 2">
    <name type="scientific">Alkalimonas collagenimarina</name>
    <dbReference type="NCBI Taxonomy" id="400390"/>
    <lineage>
        <taxon>Bacteria</taxon>
        <taxon>Pseudomonadati</taxon>
        <taxon>Pseudomonadota</taxon>
        <taxon>Gammaproteobacteria</taxon>
        <taxon>Alkalimonas</taxon>
    </lineage>
</organism>
<sequence length="194" mass="22562">MNKLTPILLVVFALLAMPVWAKTILTKDNVERYLAMQPELMAFEERHPDNDSKDMVLESHCDWPRHYQSLKAQELDAGYIQGMEAIIKQYGFQPAEFLELSLKISWPLLEMSKPMLEMSHQMLEHLPDDMRAEQEAEMAQAMQVINLLEQCMTEADKKAAAGFQDQLIQQMMLHDEEGMDPEQLQQMMDMMQQN</sequence>
<proteinExistence type="predicted"/>
<keyword evidence="2" id="KW-1185">Reference proteome</keyword>
<evidence type="ECO:0000313" key="2">
    <source>
        <dbReference type="Proteomes" id="UP001231616"/>
    </source>
</evidence>
<protein>
    <submittedName>
        <fullName evidence="1">Uncharacterized protein</fullName>
    </submittedName>
</protein>
<gene>
    <name evidence="1" type="ORF">Q3O60_05865</name>
</gene>